<protein>
    <recommendedName>
        <fullName evidence="3">Nucleotidyl transferase domain-containing protein</fullName>
    </recommendedName>
</protein>
<dbReference type="EMBL" id="LBVC01000075">
    <property type="protein sequence ID" value="KKQ76365.1"/>
    <property type="molecule type" value="Genomic_DNA"/>
</dbReference>
<evidence type="ECO:0008006" key="3">
    <source>
        <dbReference type="Google" id="ProtNLM"/>
    </source>
</evidence>
<dbReference type="SUPFAM" id="SSF53448">
    <property type="entry name" value="Nucleotide-diphospho-sugar transferases"/>
    <property type="match status" value="1"/>
</dbReference>
<sequence length="267" mass="30280">MNSKYKVLITTSGLGQRLGELTQYTNKSLIRVGKKPILSYIIEAYPKDTEFVITVGYFADQIKDFIKIVYPYLKVIFVLVDKYQGPGTSLGYSMLQAKKYLQCPFIFHCNDTIVSEDIPPPYENWNGGIKGDSSASYSTFSLSKDKVGFINDKGALDFDYIHIGLVGIKDYESFWYSLESLYLGSIYKDPSDISLNDCKVINLMIGQGKDFVVKEFTSWLDTGNADGLNKARQKLADGFYNLDKPGESIFIFPKLVIKFYFDKELVE</sequence>
<dbReference type="AlphaFoldDB" id="A0A0G0KLK3"/>
<organism evidence="1 2">
    <name type="scientific">Candidatus Daviesbacteria bacterium GW2011_GWF2_38_6</name>
    <dbReference type="NCBI Taxonomy" id="1618432"/>
    <lineage>
        <taxon>Bacteria</taxon>
        <taxon>Candidatus Daviesiibacteriota</taxon>
    </lineage>
</organism>
<name>A0A0G0KLK3_9BACT</name>
<evidence type="ECO:0000313" key="2">
    <source>
        <dbReference type="Proteomes" id="UP000034324"/>
    </source>
</evidence>
<accession>A0A0G0KLK3</accession>
<gene>
    <name evidence="1" type="ORF">US99_C0075G0011</name>
</gene>
<evidence type="ECO:0000313" key="1">
    <source>
        <dbReference type="EMBL" id="KKQ76365.1"/>
    </source>
</evidence>
<proteinExistence type="predicted"/>
<feature type="non-terminal residue" evidence="1">
    <location>
        <position position="267"/>
    </location>
</feature>
<dbReference type="InterPro" id="IPR029044">
    <property type="entry name" value="Nucleotide-diphossugar_trans"/>
</dbReference>
<dbReference type="Gene3D" id="3.90.550.10">
    <property type="entry name" value="Spore Coat Polysaccharide Biosynthesis Protein SpsA, Chain A"/>
    <property type="match status" value="1"/>
</dbReference>
<dbReference type="Proteomes" id="UP000034324">
    <property type="component" value="Unassembled WGS sequence"/>
</dbReference>
<comment type="caution">
    <text evidence="1">The sequence shown here is derived from an EMBL/GenBank/DDBJ whole genome shotgun (WGS) entry which is preliminary data.</text>
</comment>
<reference evidence="1 2" key="1">
    <citation type="journal article" date="2015" name="Nature">
        <title>rRNA introns, odd ribosomes, and small enigmatic genomes across a large radiation of phyla.</title>
        <authorList>
            <person name="Brown C.T."/>
            <person name="Hug L.A."/>
            <person name="Thomas B.C."/>
            <person name="Sharon I."/>
            <person name="Castelle C.J."/>
            <person name="Singh A."/>
            <person name="Wilkins M.J."/>
            <person name="Williams K.H."/>
            <person name="Banfield J.F."/>
        </authorList>
    </citation>
    <scope>NUCLEOTIDE SEQUENCE [LARGE SCALE GENOMIC DNA]</scope>
</reference>